<dbReference type="WBParaSite" id="Pan_g6122.t1">
    <property type="protein sequence ID" value="Pan_g6122.t1"/>
    <property type="gene ID" value="Pan_g6122"/>
</dbReference>
<reference evidence="2" key="1">
    <citation type="journal article" date="2013" name="Genetics">
        <title>The draft genome and transcriptome of Panagrellus redivivus are shaped by the harsh demands of a free-living lifestyle.</title>
        <authorList>
            <person name="Srinivasan J."/>
            <person name="Dillman A.R."/>
            <person name="Macchietto M.G."/>
            <person name="Heikkinen L."/>
            <person name="Lakso M."/>
            <person name="Fracchia K.M."/>
            <person name="Antoshechkin I."/>
            <person name="Mortazavi A."/>
            <person name="Wong G."/>
            <person name="Sternberg P.W."/>
        </authorList>
    </citation>
    <scope>NUCLEOTIDE SEQUENCE [LARGE SCALE GENOMIC DNA]</scope>
    <source>
        <strain evidence="2">MT8872</strain>
    </source>
</reference>
<organism evidence="2 3">
    <name type="scientific">Panagrellus redivivus</name>
    <name type="common">Microworm</name>
    <dbReference type="NCBI Taxonomy" id="6233"/>
    <lineage>
        <taxon>Eukaryota</taxon>
        <taxon>Metazoa</taxon>
        <taxon>Ecdysozoa</taxon>
        <taxon>Nematoda</taxon>
        <taxon>Chromadorea</taxon>
        <taxon>Rhabditida</taxon>
        <taxon>Tylenchina</taxon>
        <taxon>Panagrolaimomorpha</taxon>
        <taxon>Panagrolaimoidea</taxon>
        <taxon>Panagrolaimidae</taxon>
        <taxon>Panagrellus</taxon>
    </lineage>
</organism>
<feature type="signal peptide" evidence="1">
    <location>
        <begin position="1"/>
        <end position="21"/>
    </location>
</feature>
<dbReference type="PROSITE" id="PS51257">
    <property type="entry name" value="PROKAR_LIPOPROTEIN"/>
    <property type="match status" value="1"/>
</dbReference>
<dbReference type="AlphaFoldDB" id="A0A7E4W2V9"/>
<sequence length="91" mass="10153">MQQRTFYSLFLILVVVGCALGNAKKNRDINDVDNINFEPRDLAGSYDGEILTIPTDSIPILDSVKAPRRKNADDDEIFVPIKQNFPVTSSP</sequence>
<protein>
    <submittedName>
        <fullName evidence="3">Secreted protein</fullName>
    </submittedName>
</protein>
<evidence type="ECO:0000313" key="2">
    <source>
        <dbReference type="Proteomes" id="UP000492821"/>
    </source>
</evidence>
<reference evidence="3" key="2">
    <citation type="submission" date="2020-10" db="UniProtKB">
        <authorList>
            <consortium name="WormBaseParasite"/>
        </authorList>
    </citation>
    <scope>IDENTIFICATION</scope>
</reference>
<proteinExistence type="predicted"/>
<dbReference type="Proteomes" id="UP000492821">
    <property type="component" value="Unassembled WGS sequence"/>
</dbReference>
<keyword evidence="2" id="KW-1185">Reference proteome</keyword>
<feature type="chain" id="PRO_5028937056" evidence="1">
    <location>
        <begin position="22"/>
        <end position="91"/>
    </location>
</feature>
<evidence type="ECO:0000313" key="3">
    <source>
        <dbReference type="WBParaSite" id="Pan_g6122.t1"/>
    </source>
</evidence>
<name>A0A7E4W2V9_PANRE</name>
<keyword evidence="1" id="KW-0732">Signal</keyword>
<evidence type="ECO:0000256" key="1">
    <source>
        <dbReference type="SAM" id="SignalP"/>
    </source>
</evidence>
<accession>A0A7E4W2V9</accession>